<name>A0ABT5HHZ0_9CAUL</name>
<sequence length="205" mass="24383">MLEIKSWEDVGGIVTAFSAPFILLSVYLAFRQIRIQADISRKDLTFNGLASNSAGYRLISDYLQNLKERYERDDKTINYRTAYTYYAKYWLHTSHQWDFFEAGLIPYHTFRGWCLYSYGMMSGELDVPYFDKEGIHQNLNSRDVFVTKFIDSVYKNHHYFYEFYLGLYQIGVGRYEHGIIPKDKRMSEVSKYIQSYMNKRSIKSL</sequence>
<gene>
    <name evidence="2" type="ORF">PQU98_06960</name>
</gene>
<protein>
    <submittedName>
        <fullName evidence="2">Uncharacterized protein</fullName>
    </submittedName>
</protein>
<keyword evidence="1" id="KW-1133">Transmembrane helix</keyword>
<evidence type="ECO:0000313" key="2">
    <source>
        <dbReference type="EMBL" id="MDC7675861.1"/>
    </source>
</evidence>
<reference evidence="2 3" key="1">
    <citation type="submission" date="2023-01" db="EMBL/GenBank/DDBJ databases">
        <title>Novel species of the genus Asticcacaulis isolated from rivers.</title>
        <authorList>
            <person name="Lu H."/>
        </authorList>
    </citation>
    <scope>NUCLEOTIDE SEQUENCE [LARGE SCALE GENOMIC DNA]</scope>
    <source>
        <strain evidence="2 3">LKC15W</strain>
    </source>
</reference>
<comment type="caution">
    <text evidence="2">The sequence shown here is derived from an EMBL/GenBank/DDBJ whole genome shotgun (WGS) entry which is preliminary data.</text>
</comment>
<proteinExistence type="predicted"/>
<keyword evidence="1" id="KW-0812">Transmembrane</keyword>
<dbReference type="RefSeq" id="WP_272744179.1">
    <property type="nucleotide sequence ID" value="NZ_JAQQKV010000001.1"/>
</dbReference>
<dbReference type="Proteomes" id="UP001218579">
    <property type="component" value="Unassembled WGS sequence"/>
</dbReference>
<keyword evidence="3" id="KW-1185">Reference proteome</keyword>
<feature type="transmembrane region" description="Helical" evidence="1">
    <location>
        <begin position="12"/>
        <end position="30"/>
    </location>
</feature>
<keyword evidence="1" id="KW-0472">Membrane</keyword>
<evidence type="ECO:0000313" key="3">
    <source>
        <dbReference type="Proteomes" id="UP001218579"/>
    </source>
</evidence>
<accession>A0ABT5HHZ0</accession>
<organism evidence="2 3">
    <name type="scientific">Asticcacaulis machinosus</name>
    <dbReference type="NCBI Taxonomy" id="2984211"/>
    <lineage>
        <taxon>Bacteria</taxon>
        <taxon>Pseudomonadati</taxon>
        <taxon>Pseudomonadota</taxon>
        <taxon>Alphaproteobacteria</taxon>
        <taxon>Caulobacterales</taxon>
        <taxon>Caulobacteraceae</taxon>
        <taxon>Asticcacaulis</taxon>
    </lineage>
</organism>
<dbReference type="EMBL" id="JAQQKV010000001">
    <property type="protein sequence ID" value="MDC7675861.1"/>
    <property type="molecule type" value="Genomic_DNA"/>
</dbReference>
<evidence type="ECO:0000256" key="1">
    <source>
        <dbReference type="SAM" id="Phobius"/>
    </source>
</evidence>